<evidence type="ECO:0000259" key="3">
    <source>
        <dbReference type="PROSITE" id="PS50157"/>
    </source>
</evidence>
<dbReference type="AlphaFoldDB" id="A0A0S4KK06"/>
<dbReference type="GO" id="GO:0008270">
    <property type="term" value="F:zinc ion binding"/>
    <property type="evidence" value="ECO:0007669"/>
    <property type="project" value="UniProtKB-KW"/>
</dbReference>
<keyword evidence="1" id="KW-0863">Zinc-finger</keyword>
<evidence type="ECO:0000313" key="5">
    <source>
        <dbReference type="Proteomes" id="UP000051952"/>
    </source>
</evidence>
<keyword evidence="1" id="KW-0479">Metal-binding</keyword>
<keyword evidence="1" id="KW-0862">Zinc</keyword>
<evidence type="ECO:0000256" key="2">
    <source>
        <dbReference type="SAM" id="MobiDB-lite"/>
    </source>
</evidence>
<dbReference type="VEuPathDB" id="TriTrypDB:BSAL_08515"/>
<feature type="domain" description="C2H2-type" evidence="3">
    <location>
        <begin position="326"/>
        <end position="353"/>
    </location>
</feature>
<dbReference type="PROSITE" id="PS00028">
    <property type="entry name" value="ZINC_FINGER_C2H2_1"/>
    <property type="match status" value="1"/>
</dbReference>
<dbReference type="OrthoDB" id="278555at2759"/>
<dbReference type="InterPro" id="IPR013087">
    <property type="entry name" value="Znf_C2H2_type"/>
</dbReference>
<organism evidence="4 5">
    <name type="scientific">Bodo saltans</name>
    <name type="common">Flagellated protozoan</name>
    <dbReference type="NCBI Taxonomy" id="75058"/>
    <lineage>
        <taxon>Eukaryota</taxon>
        <taxon>Discoba</taxon>
        <taxon>Euglenozoa</taxon>
        <taxon>Kinetoplastea</taxon>
        <taxon>Metakinetoplastina</taxon>
        <taxon>Eubodonida</taxon>
        <taxon>Bodonidae</taxon>
        <taxon>Bodo</taxon>
    </lineage>
</organism>
<dbReference type="OMA" id="RKEEWCI"/>
<feature type="region of interest" description="Disordered" evidence="2">
    <location>
        <begin position="275"/>
        <end position="304"/>
    </location>
</feature>
<sequence>MAASASWSEQLHQFLNGRLRTTSYKHAVKQHPLVLIPQVPLHTQHIVDGIVLAIVDRGDRCGRETFLTICNHLKSCWGRWLQVMQYVTENAGNSISHEDNDAHQQRRFTYGAMAALQDVLLAWYVVDAVLKLPLHTQAKSTGKHALPPPVVCSLLLEELATLLPHHMPLFCMTTLSTKSPVIVAALLEYWHRFEDMITSWYLPTMHDTLQAGSGALRRCEEVVKRHLLTAQNRATDAAHSAPGLLVSMSTTTSQGIVRGSARTDLMSIIRNALAGGSTQHHDGPSNAAAASTSSAAGPASSAGRPTGKALVDIFIQQAFERSRTALSCKQCGALFPSEGGLMSHYATHFSTKEQRDTDTAVRLRFPSVEDALQHCPFTSRHAGGASSQAVKFFCKTTEAHKPFFLPTVAVRKPELGDDGERGSASSAKRPRGTEGVVITDIATMYHCVVCRETIRPMQDVFSRDWVLPHCVQAGSGVAHEGCRVA</sequence>
<name>A0A0S4KK06_BODSA</name>
<keyword evidence="5" id="KW-1185">Reference proteome</keyword>
<gene>
    <name evidence="4" type="ORF">BSAL_08515</name>
</gene>
<feature type="compositionally biased region" description="Low complexity" evidence="2">
    <location>
        <begin position="284"/>
        <end position="304"/>
    </location>
</feature>
<reference evidence="5" key="1">
    <citation type="submission" date="2015-09" db="EMBL/GenBank/DDBJ databases">
        <authorList>
            <consortium name="Pathogen Informatics"/>
        </authorList>
    </citation>
    <scope>NUCLEOTIDE SEQUENCE [LARGE SCALE GENOMIC DNA]</scope>
    <source>
        <strain evidence="5">Lake Konstanz</strain>
    </source>
</reference>
<dbReference type="PROSITE" id="PS50157">
    <property type="entry name" value="ZINC_FINGER_C2H2_2"/>
    <property type="match status" value="1"/>
</dbReference>
<evidence type="ECO:0000313" key="4">
    <source>
        <dbReference type="EMBL" id="CUI14633.1"/>
    </source>
</evidence>
<dbReference type="Proteomes" id="UP000051952">
    <property type="component" value="Unassembled WGS sequence"/>
</dbReference>
<protein>
    <recommendedName>
        <fullName evidence="3">C2H2-type domain-containing protein</fullName>
    </recommendedName>
</protein>
<dbReference type="EMBL" id="CYKH01001435">
    <property type="protein sequence ID" value="CUI14633.1"/>
    <property type="molecule type" value="Genomic_DNA"/>
</dbReference>
<evidence type="ECO:0000256" key="1">
    <source>
        <dbReference type="PROSITE-ProRule" id="PRU00042"/>
    </source>
</evidence>
<proteinExistence type="predicted"/>
<accession>A0A0S4KK06</accession>